<proteinExistence type="inferred from homology"/>
<dbReference type="GO" id="GO:0005737">
    <property type="term" value="C:cytoplasm"/>
    <property type="evidence" value="ECO:0007669"/>
    <property type="project" value="TreeGrafter"/>
</dbReference>
<dbReference type="Proteomes" id="UP000235116">
    <property type="component" value="Chromosome"/>
</dbReference>
<name>A0A2K9LN22_9GAMM</name>
<dbReference type="PANTHER" id="PTHR13774">
    <property type="entry name" value="PHENAZINE BIOSYNTHESIS PROTEIN"/>
    <property type="match status" value="1"/>
</dbReference>
<keyword evidence="5" id="KW-1185">Reference proteome</keyword>
<dbReference type="GO" id="GO:0016853">
    <property type="term" value="F:isomerase activity"/>
    <property type="evidence" value="ECO:0007669"/>
    <property type="project" value="UniProtKB-KW"/>
</dbReference>
<evidence type="ECO:0000256" key="3">
    <source>
        <dbReference type="PIRSR" id="PIRSR016184-1"/>
    </source>
</evidence>
<dbReference type="PANTHER" id="PTHR13774:SF17">
    <property type="entry name" value="PHENAZINE BIOSYNTHESIS-LIKE DOMAIN-CONTAINING PROTEIN"/>
    <property type="match status" value="1"/>
</dbReference>
<evidence type="ECO:0000313" key="5">
    <source>
        <dbReference type="Proteomes" id="UP000235116"/>
    </source>
</evidence>
<dbReference type="KEGG" id="kak:Kalk_15580"/>
<dbReference type="RefSeq" id="WP_101895131.1">
    <property type="nucleotide sequence ID" value="NZ_CP022684.1"/>
</dbReference>
<accession>A0A2K9LN22</accession>
<feature type="active site" evidence="3">
    <location>
        <position position="46"/>
    </location>
</feature>
<dbReference type="OrthoDB" id="9788221at2"/>
<dbReference type="InterPro" id="IPR003719">
    <property type="entry name" value="Phenazine_PhzF-like"/>
</dbReference>
<dbReference type="AlphaFoldDB" id="A0A2K9LN22"/>
<keyword evidence="2 4" id="KW-0413">Isomerase</keyword>
<dbReference type="SUPFAM" id="SSF54506">
    <property type="entry name" value="Diaminopimelate epimerase-like"/>
    <property type="match status" value="1"/>
</dbReference>
<organism evidence="4 5">
    <name type="scientific">Ketobacter alkanivorans</name>
    <dbReference type="NCBI Taxonomy" id="1917421"/>
    <lineage>
        <taxon>Bacteria</taxon>
        <taxon>Pseudomonadati</taxon>
        <taxon>Pseudomonadota</taxon>
        <taxon>Gammaproteobacteria</taxon>
        <taxon>Pseudomonadales</taxon>
        <taxon>Ketobacteraceae</taxon>
        <taxon>Ketobacter</taxon>
    </lineage>
</organism>
<gene>
    <name evidence="4" type="ORF">Kalk_15580</name>
</gene>
<evidence type="ECO:0000313" key="4">
    <source>
        <dbReference type="EMBL" id="AUM13756.1"/>
    </source>
</evidence>
<evidence type="ECO:0000256" key="2">
    <source>
        <dbReference type="ARBA" id="ARBA00023235"/>
    </source>
</evidence>
<reference evidence="5" key="1">
    <citation type="submission" date="2017-08" db="EMBL/GenBank/DDBJ databases">
        <title>Direct submision.</title>
        <authorList>
            <person name="Kim S.-J."/>
            <person name="Rhee S.-K."/>
        </authorList>
    </citation>
    <scope>NUCLEOTIDE SEQUENCE [LARGE SCALE GENOMIC DNA]</scope>
    <source>
        <strain evidence="5">GI5</strain>
    </source>
</reference>
<sequence length="259" mass="28285">MSFSIFQVDAFASRPFEGNPAAVVPLDQWLPDDVMQSIAAENNLAETAFFVPEEDGFRIRWFTPTVEVKLCGHATLAAAFVLYEKLHWDQAQVVFQSLSGPLTVVRSGGLLTLDFPAQPGTLCDAPSALVRGLGVQPRECLASEDYIVVLETEQQLAGLEPDMVALMELDLRGVAVTAPGEHKDFVVRFFGPRCGIPEDPVTGSAYTQLAPYWAQRLGRDRMEARQISARGGDVRCELAGKRVKISGSAVLFLEGEIQT</sequence>
<comment type="similarity">
    <text evidence="1">Belongs to the PhzF family.</text>
</comment>
<protein>
    <submittedName>
        <fullName evidence="4">Isomerase</fullName>
    </submittedName>
</protein>
<dbReference type="NCBIfam" id="TIGR00654">
    <property type="entry name" value="PhzF_family"/>
    <property type="match status" value="1"/>
</dbReference>
<dbReference type="EMBL" id="CP022684">
    <property type="protein sequence ID" value="AUM13756.1"/>
    <property type="molecule type" value="Genomic_DNA"/>
</dbReference>
<dbReference type="Pfam" id="PF02567">
    <property type="entry name" value="PhzC-PhzF"/>
    <property type="match status" value="1"/>
</dbReference>
<evidence type="ECO:0000256" key="1">
    <source>
        <dbReference type="ARBA" id="ARBA00008270"/>
    </source>
</evidence>
<dbReference type="PIRSF" id="PIRSF016184">
    <property type="entry name" value="PhzC_PhzF"/>
    <property type="match status" value="1"/>
</dbReference>
<dbReference type="Gene3D" id="3.10.310.10">
    <property type="entry name" value="Diaminopimelate Epimerase, Chain A, domain 1"/>
    <property type="match status" value="2"/>
</dbReference>